<proteinExistence type="inferred from homology"/>
<dbReference type="AlphaFoldDB" id="A0A174WPG3"/>
<dbReference type="EMBL" id="BQNJ01000001">
    <property type="protein sequence ID" value="GKH01495.1"/>
    <property type="molecule type" value="Genomic_DNA"/>
</dbReference>
<evidence type="ECO:0000256" key="2">
    <source>
        <dbReference type="ARBA" id="ARBA00022448"/>
    </source>
</evidence>
<protein>
    <submittedName>
        <fullName evidence="10">ABC transporter permease subunit</fullName>
    </submittedName>
    <submittedName>
        <fullName evidence="9">Sugar ABC transporter permease</fullName>
    </submittedName>
</protein>
<dbReference type="CDD" id="cd06261">
    <property type="entry name" value="TM_PBP2"/>
    <property type="match status" value="1"/>
</dbReference>
<evidence type="ECO:0000256" key="3">
    <source>
        <dbReference type="ARBA" id="ARBA00022475"/>
    </source>
</evidence>
<evidence type="ECO:0000313" key="10">
    <source>
        <dbReference type="EMBL" id="MUB66509.1"/>
    </source>
</evidence>
<dbReference type="PANTHER" id="PTHR43744">
    <property type="entry name" value="ABC TRANSPORTER PERMEASE PROTEIN MG189-RELATED-RELATED"/>
    <property type="match status" value="1"/>
</dbReference>
<comment type="similarity">
    <text evidence="7">Belongs to the binding-protein-dependent transport system permease family.</text>
</comment>
<evidence type="ECO:0000256" key="1">
    <source>
        <dbReference type="ARBA" id="ARBA00004651"/>
    </source>
</evidence>
<keyword evidence="6 7" id="KW-0472">Membrane</keyword>
<reference evidence="10 11" key="1">
    <citation type="submission" date="2019-09" db="EMBL/GenBank/DDBJ databases">
        <title>Draft genome sequencing of Hungatella hathewayi 123Y-2.</title>
        <authorList>
            <person name="Lv Q."/>
            <person name="Li S."/>
        </authorList>
    </citation>
    <scope>NUCLEOTIDE SEQUENCE [LARGE SCALE GENOMIC DNA]</scope>
    <source>
        <strain evidence="10 11">123Y-2</strain>
    </source>
</reference>
<feature type="transmembrane region" description="Helical" evidence="7">
    <location>
        <begin position="246"/>
        <end position="267"/>
    </location>
</feature>
<gene>
    <name evidence="9" type="ORF">CE91St55_34760</name>
    <name evidence="10" type="ORF">GNE07_26170</name>
</gene>
<dbReference type="InterPro" id="IPR000515">
    <property type="entry name" value="MetI-like"/>
</dbReference>
<evidence type="ECO:0000256" key="4">
    <source>
        <dbReference type="ARBA" id="ARBA00022692"/>
    </source>
</evidence>
<evidence type="ECO:0000256" key="7">
    <source>
        <dbReference type="RuleBase" id="RU363032"/>
    </source>
</evidence>
<comment type="subcellular location">
    <subcellularLocation>
        <location evidence="1 7">Cell membrane</location>
        <topology evidence="1 7">Multi-pass membrane protein</topology>
    </subcellularLocation>
</comment>
<feature type="transmembrane region" description="Helical" evidence="7">
    <location>
        <begin position="110"/>
        <end position="129"/>
    </location>
</feature>
<organism evidence="9 12">
    <name type="scientific">Hungatella hathewayi</name>
    <dbReference type="NCBI Taxonomy" id="154046"/>
    <lineage>
        <taxon>Bacteria</taxon>
        <taxon>Bacillati</taxon>
        <taxon>Bacillota</taxon>
        <taxon>Clostridia</taxon>
        <taxon>Lachnospirales</taxon>
        <taxon>Lachnospiraceae</taxon>
        <taxon>Hungatella</taxon>
    </lineage>
</organism>
<dbReference type="PANTHER" id="PTHR43744:SF12">
    <property type="entry name" value="ABC TRANSPORTER PERMEASE PROTEIN MG189-RELATED"/>
    <property type="match status" value="1"/>
</dbReference>
<comment type="caution">
    <text evidence="9">The sequence shown here is derived from an EMBL/GenBank/DDBJ whole genome shotgun (WGS) entry which is preliminary data.</text>
</comment>
<dbReference type="SUPFAM" id="SSF161098">
    <property type="entry name" value="MetI-like"/>
    <property type="match status" value="1"/>
</dbReference>
<dbReference type="Proteomes" id="UP001055091">
    <property type="component" value="Unassembled WGS sequence"/>
</dbReference>
<dbReference type="GO" id="GO:0005886">
    <property type="term" value="C:plasma membrane"/>
    <property type="evidence" value="ECO:0007669"/>
    <property type="project" value="UniProtKB-SubCell"/>
</dbReference>
<keyword evidence="5 7" id="KW-1133">Transmembrane helix</keyword>
<dbReference type="InterPro" id="IPR035906">
    <property type="entry name" value="MetI-like_sf"/>
</dbReference>
<feature type="domain" description="ABC transmembrane type-1" evidence="8">
    <location>
        <begin position="72"/>
        <end position="267"/>
    </location>
</feature>
<evidence type="ECO:0000313" key="9">
    <source>
        <dbReference type="EMBL" id="GKH01495.1"/>
    </source>
</evidence>
<evidence type="ECO:0000256" key="6">
    <source>
        <dbReference type="ARBA" id="ARBA00023136"/>
    </source>
</evidence>
<dbReference type="Pfam" id="PF00528">
    <property type="entry name" value="BPD_transp_1"/>
    <property type="match status" value="1"/>
</dbReference>
<evidence type="ECO:0000259" key="8">
    <source>
        <dbReference type="PROSITE" id="PS50928"/>
    </source>
</evidence>
<dbReference type="GeneID" id="93152321"/>
<feature type="transmembrane region" description="Helical" evidence="7">
    <location>
        <begin position="141"/>
        <end position="164"/>
    </location>
</feature>
<evidence type="ECO:0000313" key="12">
    <source>
        <dbReference type="Proteomes" id="UP001055091"/>
    </source>
</evidence>
<dbReference type="OrthoDB" id="187395at2"/>
<dbReference type="Gene3D" id="1.10.3720.10">
    <property type="entry name" value="MetI-like"/>
    <property type="match status" value="1"/>
</dbReference>
<name>A0A174WPG3_9FIRM</name>
<evidence type="ECO:0000256" key="5">
    <source>
        <dbReference type="ARBA" id="ARBA00022989"/>
    </source>
</evidence>
<dbReference type="RefSeq" id="WP_006771050.1">
    <property type="nucleotide sequence ID" value="NZ_BQNJ01000001.1"/>
</dbReference>
<keyword evidence="4 7" id="KW-0812">Transmembrane</keyword>
<feature type="transmembrane region" description="Helical" evidence="7">
    <location>
        <begin position="76"/>
        <end position="98"/>
    </location>
</feature>
<feature type="transmembrane region" description="Helical" evidence="7">
    <location>
        <begin position="12"/>
        <end position="33"/>
    </location>
</feature>
<sequence>MRTVSKSIWKAVIYAFLLVIAVFALFPVIYILLGSFKSNKEILVGGLSILPTEWHFENYIQAWKLADFGRLTFNSIFYAVVVVGGCVVTSITAGYVFARGTTRFSKVVNAMVLCSMFVSIGTLSLYPQLSLAKVFGLSGTLWGPIIIRVFGMNATQVFIATGFVRQISREIDEAAQIDGCSFFKIFWRIIFPLCKPLVATTGLVAFRTAWSDYLLPYVFTIAAKDKWPLVVGVVSLKSSGEAVSSWNLMLAGISISILPMLIVYLFLNKYFISGLTEGSVKG</sequence>
<feature type="transmembrane region" description="Helical" evidence="7">
    <location>
        <begin position="185"/>
        <end position="206"/>
    </location>
</feature>
<keyword evidence="3" id="KW-1003">Cell membrane</keyword>
<accession>A0A174WPG3</accession>
<dbReference type="Proteomes" id="UP000434223">
    <property type="component" value="Unassembled WGS sequence"/>
</dbReference>
<reference evidence="9" key="2">
    <citation type="submission" date="2022-01" db="EMBL/GenBank/DDBJ databases">
        <title>Novel bile acid biosynthetic pathways are enriched in the microbiome of centenarians.</title>
        <authorList>
            <person name="Sato Y."/>
            <person name="Atarashi K."/>
            <person name="Plichta R.D."/>
            <person name="Arai Y."/>
            <person name="Sasajima S."/>
            <person name="Kearney M.S."/>
            <person name="Suda W."/>
            <person name="Takeshita K."/>
            <person name="Sasaki T."/>
            <person name="Okamoto S."/>
            <person name="Skelly N.A."/>
            <person name="Okamura Y."/>
            <person name="Vlamakis H."/>
            <person name="Li Y."/>
            <person name="Tanoue T."/>
            <person name="Takei H."/>
            <person name="Nittono H."/>
            <person name="Narushima S."/>
            <person name="Irie J."/>
            <person name="Itoh H."/>
            <person name="Moriya K."/>
            <person name="Sugiura Y."/>
            <person name="Suematsu M."/>
            <person name="Moritoki N."/>
            <person name="Shibata S."/>
            <person name="Littman R.D."/>
            <person name="Fischbach A.M."/>
            <person name="Uwamino Y."/>
            <person name="Inoue T."/>
            <person name="Honda A."/>
            <person name="Hattori M."/>
            <person name="Murai T."/>
            <person name="Xavier J.R."/>
            <person name="Hirose N."/>
            <person name="Honda K."/>
        </authorList>
    </citation>
    <scope>NUCLEOTIDE SEQUENCE</scope>
    <source>
        <strain evidence="9">CE91-St55</strain>
    </source>
</reference>
<dbReference type="EMBL" id="WNME01000027">
    <property type="protein sequence ID" value="MUB66509.1"/>
    <property type="molecule type" value="Genomic_DNA"/>
</dbReference>
<dbReference type="GO" id="GO:0055085">
    <property type="term" value="P:transmembrane transport"/>
    <property type="evidence" value="ECO:0007669"/>
    <property type="project" value="InterPro"/>
</dbReference>
<keyword evidence="2 7" id="KW-0813">Transport</keyword>
<evidence type="ECO:0000313" key="11">
    <source>
        <dbReference type="Proteomes" id="UP000434223"/>
    </source>
</evidence>
<dbReference type="PROSITE" id="PS50928">
    <property type="entry name" value="ABC_TM1"/>
    <property type="match status" value="1"/>
</dbReference>